<dbReference type="InterPro" id="IPR011009">
    <property type="entry name" value="Kinase-like_dom_sf"/>
</dbReference>
<dbReference type="EMBL" id="GG662552">
    <property type="protein sequence ID" value="EWS72784.1"/>
    <property type="molecule type" value="Genomic_DNA"/>
</dbReference>
<dbReference type="SUPFAM" id="SSF56112">
    <property type="entry name" value="Protein kinase-like (PK-like)"/>
    <property type="match status" value="1"/>
</dbReference>
<feature type="domain" description="Protein kinase" evidence="2">
    <location>
        <begin position="81"/>
        <end position="446"/>
    </location>
</feature>
<sequence length="585" mass="68915">MMNNQYAFPSIKKQDDDNFINYCRILNDLSFSQKMAQMLCIQTLDNKIKSKARPSIDIENFTLIKEEDQNLILNDLKQRDIIPIKCTSNGSKSYIIKCVQAHKRFVMKVYPLKEIAHQINQIERRINLLQSINSSFLVQIYDYFQSDYYLYIKMEECLGNLEDLMNMENQQELNVNSFLKYSLEIAYGIRDLHNNGMYAINLNPKNILISHRNIAKLSKIDLLDEIVNDDQYIEQIHDLNSYAIFHPPEIFKRSLMMQDSNHSLKSASTNENNKNQQKKCDIWYRKHFIEHKHQENEQKQQKEKEQNNGKRPHQYQQSFLQFRQLGETYDDLSYMSKGEQIQQKIEDSKEQKLLLTKKKNINKNLYSLGTVFMYMLGIEKQKLIRKIEGSVVEDLVYPLLGNSDCAKQLIYVCQNLSKINPQSRLSIDEAIDILEEIPFQISQQFLKQIIIPKTYSNINCIEFIKEDVIEQLDGNIFYLDSYQKSKQDDFLYQTLKQLEIIKKNIDKVTDSTTNSSQRVVNTQKGSIDKGKQIDVQEQAKKKLKEECLQNCNKILKEISSNVQASQDLQYWKSYEDIQVNFQGKR</sequence>
<dbReference type="InParanoid" id="W7XHX0"/>
<dbReference type="SMART" id="SM00220">
    <property type="entry name" value="S_TKc"/>
    <property type="match status" value="1"/>
</dbReference>
<dbReference type="OrthoDB" id="4062651at2759"/>
<dbReference type="GeneID" id="24440669"/>
<keyword evidence="3" id="KW-0808">Transferase</keyword>
<keyword evidence="3" id="KW-0418">Kinase</keyword>
<dbReference type="Gene3D" id="3.30.200.20">
    <property type="entry name" value="Phosphorylase Kinase, domain 1"/>
    <property type="match status" value="1"/>
</dbReference>
<feature type="compositionally biased region" description="Basic and acidic residues" evidence="1">
    <location>
        <begin position="293"/>
        <end position="308"/>
    </location>
</feature>
<gene>
    <name evidence="3" type="ORF">TTHERM_000786969</name>
</gene>
<dbReference type="InterPro" id="IPR000719">
    <property type="entry name" value="Prot_kinase_dom"/>
</dbReference>
<accession>W7XHX0</accession>
<dbReference type="Pfam" id="PF00069">
    <property type="entry name" value="Pkinase"/>
    <property type="match status" value="1"/>
</dbReference>
<dbReference type="GO" id="GO:0005524">
    <property type="term" value="F:ATP binding"/>
    <property type="evidence" value="ECO:0007669"/>
    <property type="project" value="InterPro"/>
</dbReference>
<protein>
    <submittedName>
        <fullName evidence="3">Kinase domain protein</fullName>
    </submittedName>
</protein>
<dbReference type="RefSeq" id="XP_012654671.1">
    <property type="nucleotide sequence ID" value="XM_012799217.1"/>
</dbReference>
<evidence type="ECO:0000313" key="4">
    <source>
        <dbReference type="Proteomes" id="UP000009168"/>
    </source>
</evidence>
<dbReference type="PROSITE" id="PS50011">
    <property type="entry name" value="PROTEIN_KINASE_DOM"/>
    <property type="match status" value="1"/>
</dbReference>
<organism evidence="3 4">
    <name type="scientific">Tetrahymena thermophila (strain SB210)</name>
    <dbReference type="NCBI Taxonomy" id="312017"/>
    <lineage>
        <taxon>Eukaryota</taxon>
        <taxon>Sar</taxon>
        <taxon>Alveolata</taxon>
        <taxon>Ciliophora</taxon>
        <taxon>Intramacronucleata</taxon>
        <taxon>Oligohymenophorea</taxon>
        <taxon>Hymenostomatida</taxon>
        <taxon>Tetrahymenina</taxon>
        <taxon>Tetrahymenidae</taxon>
        <taxon>Tetrahymena</taxon>
    </lineage>
</organism>
<dbReference type="Gene3D" id="1.10.510.10">
    <property type="entry name" value="Transferase(Phosphotransferase) domain 1"/>
    <property type="match status" value="1"/>
</dbReference>
<dbReference type="PANTHER" id="PTHR24362:SF309">
    <property type="entry name" value="PROTEIN KINASE DOMAIN-CONTAINING PROTEIN"/>
    <property type="match status" value="1"/>
</dbReference>
<keyword evidence="4" id="KW-1185">Reference proteome</keyword>
<feature type="region of interest" description="Disordered" evidence="1">
    <location>
        <begin position="293"/>
        <end position="313"/>
    </location>
</feature>
<dbReference type="Proteomes" id="UP000009168">
    <property type="component" value="Unassembled WGS sequence"/>
</dbReference>
<dbReference type="PANTHER" id="PTHR24362">
    <property type="entry name" value="SERINE/THREONINE-PROTEIN KINASE NEK"/>
    <property type="match status" value="1"/>
</dbReference>
<reference evidence="4" key="1">
    <citation type="journal article" date="2006" name="PLoS Biol.">
        <title>Macronuclear genome sequence of the ciliate Tetrahymena thermophila, a model eukaryote.</title>
        <authorList>
            <person name="Eisen J.A."/>
            <person name="Coyne R.S."/>
            <person name="Wu M."/>
            <person name="Wu D."/>
            <person name="Thiagarajan M."/>
            <person name="Wortman J.R."/>
            <person name="Badger J.H."/>
            <person name="Ren Q."/>
            <person name="Amedeo P."/>
            <person name="Jones K.M."/>
            <person name="Tallon L.J."/>
            <person name="Delcher A.L."/>
            <person name="Salzberg S.L."/>
            <person name="Silva J.C."/>
            <person name="Haas B.J."/>
            <person name="Majoros W.H."/>
            <person name="Farzad M."/>
            <person name="Carlton J.M."/>
            <person name="Smith R.K. Jr."/>
            <person name="Garg J."/>
            <person name="Pearlman R.E."/>
            <person name="Karrer K.M."/>
            <person name="Sun L."/>
            <person name="Manning G."/>
            <person name="Elde N.C."/>
            <person name="Turkewitz A.P."/>
            <person name="Asai D.J."/>
            <person name="Wilkes D.E."/>
            <person name="Wang Y."/>
            <person name="Cai H."/>
            <person name="Collins K."/>
            <person name="Stewart B.A."/>
            <person name="Lee S.R."/>
            <person name="Wilamowska K."/>
            <person name="Weinberg Z."/>
            <person name="Ruzzo W.L."/>
            <person name="Wloga D."/>
            <person name="Gaertig J."/>
            <person name="Frankel J."/>
            <person name="Tsao C.-C."/>
            <person name="Gorovsky M.A."/>
            <person name="Keeling P.J."/>
            <person name="Waller R.F."/>
            <person name="Patron N.J."/>
            <person name="Cherry J.M."/>
            <person name="Stover N.A."/>
            <person name="Krieger C.J."/>
            <person name="del Toro C."/>
            <person name="Ryder H.F."/>
            <person name="Williamson S.C."/>
            <person name="Barbeau R.A."/>
            <person name="Hamilton E.P."/>
            <person name="Orias E."/>
        </authorList>
    </citation>
    <scope>NUCLEOTIDE SEQUENCE [LARGE SCALE GENOMIC DNA]</scope>
    <source>
        <strain evidence="4">SB210</strain>
    </source>
</reference>
<dbReference type="GO" id="GO:0004672">
    <property type="term" value="F:protein kinase activity"/>
    <property type="evidence" value="ECO:0007669"/>
    <property type="project" value="InterPro"/>
</dbReference>
<name>W7XHX0_TETTS</name>
<dbReference type="AlphaFoldDB" id="W7XHX0"/>
<proteinExistence type="predicted"/>
<evidence type="ECO:0000259" key="2">
    <source>
        <dbReference type="PROSITE" id="PS50011"/>
    </source>
</evidence>
<evidence type="ECO:0000313" key="3">
    <source>
        <dbReference type="EMBL" id="EWS72784.1"/>
    </source>
</evidence>
<evidence type="ECO:0000256" key="1">
    <source>
        <dbReference type="SAM" id="MobiDB-lite"/>
    </source>
</evidence>
<dbReference type="KEGG" id="tet:TTHERM_000786969"/>